<evidence type="ECO:0000313" key="4">
    <source>
        <dbReference type="Proteomes" id="UP000651085"/>
    </source>
</evidence>
<accession>A0A926F2G0</accession>
<dbReference type="RefSeq" id="WP_262433947.1">
    <property type="nucleotide sequence ID" value="NZ_JACRTF010000001.1"/>
</dbReference>
<dbReference type="AlphaFoldDB" id="A0A926F2G0"/>
<keyword evidence="4" id="KW-1185">Reference proteome</keyword>
<dbReference type="EMBL" id="JACRTF010000001">
    <property type="protein sequence ID" value="MBC8592775.1"/>
    <property type="molecule type" value="Genomic_DNA"/>
</dbReference>
<evidence type="ECO:0000259" key="2">
    <source>
        <dbReference type="Pfam" id="PF18962"/>
    </source>
</evidence>
<protein>
    <submittedName>
        <fullName evidence="3">T9SS type A sorting domain-containing protein</fullName>
    </submittedName>
</protein>
<name>A0A926F2G0_9BACT</name>
<dbReference type="InterPro" id="IPR026444">
    <property type="entry name" value="Secre_tail"/>
</dbReference>
<reference evidence="3" key="1">
    <citation type="submission" date="2020-08" db="EMBL/GenBank/DDBJ databases">
        <title>Genome public.</title>
        <authorList>
            <person name="Liu C."/>
            <person name="Sun Q."/>
        </authorList>
    </citation>
    <scope>NUCLEOTIDE SEQUENCE</scope>
    <source>
        <strain evidence="3">N12</strain>
    </source>
</reference>
<feature type="chain" id="PRO_5037932089" evidence="1">
    <location>
        <begin position="23"/>
        <end position="509"/>
    </location>
</feature>
<evidence type="ECO:0000313" key="3">
    <source>
        <dbReference type="EMBL" id="MBC8592775.1"/>
    </source>
</evidence>
<comment type="caution">
    <text evidence="3">The sequence shown here is derived from an EMBL/GenBank/DDBJ whole genome shotgun (WGS) entry which is preliminary data.</text>
</comment>
<dbReference type="NCBIfam" id="TIGR04183">
    <property type="entry name" value="Por_Secre_tail"/>
    <property type="match status" value="1"/>
</dbReference>
<gene>
    <name evidence="3" type="ORF">H8744_05820</name>
</gene>
<evidence type="ECO:0000256" key="1">
    <source>
        <dbReference type="SAM" id="SignalP"/>
    </source>
</evidence>
<keyword evidence="1" id="KW-0732">Signal</keyword>
<proteinExistence type="predicted"/>
<dbReference type="Proteomes" id="UP000651085">
    <property type="component" value="Unassembled WGS sequence"/>
</dbReference>
<organism evidence="3 4">
    <name type="scientific">Jilunia laotingensis</name>
    <dbReference type="NCBI Taxonomy" id="2763675"/>
    <lineage>
        <taxon>Bacteria</taxon>
        <taxon>Pseudomonadati</taxon>
        <taxon>Bacteroidota</taxon>
        <taxon>Bacteroidia</taxon>
        <taxon>Bacteroidales</taxon>
        <taxon>Bacteroidaceae</taxon>
        <taxon>Jilunia</taxon>
    </lineage>
</organism>
<dbReference type="SUPFAM" id="SSF82171">
    <property type="entry name" value="DPP6 N-terminal domain-like"/>
    <property type="match status" value="1"/>
</dbReference>
<dbReference type="Pfam" id="PF18962">
    <property type="entry name" value="Por_Secre_tail"/>
    <property type="match status" value="1"/>
</dbReference>
<feature type="signal peptide" evidence="1">
    <location>
        <begin position="1"/>
        <end position="22"/>
    </location>
</feature>
<feature type="domain" description="Secretion system C-terminal sorting" evidence="2">
    <location>
        <begin position="439"/>
        <end position="508"/>
    </location>
</feature>
<sequence>MKRLYAFPLFLGLMLMNSTLMAQQENAFMKIDYSTGTANAIAPDGKWVVGGRAGEAFIYNTEAHQLQDLTETGTIISANAVSNSGIIAGSYGPNTMELKPVYYKDSKWNELENTGSNDIGEAFAISLDDKKIAGYILDNAVKKPSIWTLEGNEYKIHILPSPEKDIFGMKPQGALVTNMSADGNILVGRFRDWSGMYNQIIIWKLDESKGEYDYQLLATDMMYNTEAENPGPSLEFSDFVTAEYGTPEYKEQLDAFKAAVEKRNELMKEFYKGVSLDIGSVPLSYNGQYLATSITMPDPEDTSSSINHPIRFDLKNNTNVIFSKQSDNIVCSVTNEGLLMTASPYNDLVRNSYIIKDENQEDLLPLNEWLKEKHNFDIDAELPESEDNDNVMTGTAFLSKNERNIYSFIFDVNSFTYINFCIQLSDKLNPTSIKNIETPTNEIIAYTKGQTLYTNAISGKVDVIDLVGKIVYSTTINDNDIDLAYLPKGVYIAKIISGAKEISKKIIIR</sequence>